<dbReference type="InterPro" id="IPR036691">
    <property type="entry name" value="Endo/exonu/phosph_ase_sf"/>
</dbReference>
<dbReference type="OrthoDB" id="5549573at2759"/>
<sequence length="146" mass="16312">MMHVFGEKRVQDVEVIAIQESMINRSTTQMTTHVQTLQDKFHVAIRPTPSHAEVDEPRACFFINKRLHPKQWSIQHHSRFLSTLTLPGTGLREAVYIHNIYNPGPLAPSVLGELAVVAVVVFIHVPVSPNGRVTGRSVRRPGQPPG</sequence>
<evidence type="ECO:0000313" key="1">
    <source>
        <dbReference type="EMBL" id="KAB8068832.1"/>
    </source>
</evidence>
<name>A0A5N5WP55_9EURO</name>
<dbReference type="AlphaFoldDB" id="A0A5N5WP55"/>
<evidence type="ECO:0000313" key="2">
    <source>
        <dbReference type="Proteomes" id="UP000326565"/>
    </source>
</evidence>
<accession>A0A5N5WP55</accession>
<proteinExistence type="predicted"/>
<dbReference type="Proteomes" id="UP000326565">
    <property type="component" value="Unassembled WGS sequence"/>
</dbReference>
<dbReference type="EMBL" id="ML732371">
    <property type="protein sequence ID" value="KAB8068832.1"/>
    <property type="molecule type" value="Genomic_DNA"/>
</dbReference>
<reference evidence="1 2" key="1">
    <citation type="submission" date="2019-04" db="EMBL/GenBank/DDBJ databases">
        <title>Friends and foes A comparative genomics study of 23 Aspergillus species from section Flavi.</title>
        <authorList>
            <consortium name="DOE Joint Genome Institute"/>
            <person name="Kjaerbolling I."/>
            <person name="Vesth T."/>
            <person name="Frisvad J.C."/>
            <person name="Nybo J.L."/>
            <person name="Theobald S."/>
            <person name="Kildgaard S."/>
            <person name="Isbrandt T."/>
            <person name="Kuo A."/>
            <person name="Sato A."/>
            <person name="Lyhne E.K."/>
            <person name="Kogle M.E."/>
            <person name="Wiebenga A."/>
            <person name="Kun R.S."/>
            <person name="Lubbers R.J."/>
            <person name="Makela M.R."/>
            <person name="Barry K."/>
            <person name="Chovatia M."/>
            <person name="Clum A."/>
            <person name="Daum C."/>
            <person name="Haridas S."/>
            <person name="He G."/>
            <person name="LaButti K."/>
            <person name="Lipzen A."/>
            <person name="Mondo S."/>
            <person name="Riley R."/>
            <person name="Salamov A."/>
            <person name="Simmons B.A."/>
            <person name="Magnuson J.K."/>
            <person name="Henrissat B."/>
            <person name="Mortensen U.H."/>
            <person name="Larsen T.O."/>
            <person name="Devries R.P."/>
            <person name="Grigoriev I.V."/>
            <person name="Machida M."/>
            <person name="Baker S.E."/>
            <person name="Andersen M.R."/>
        </authorList>
    </citation>
    <scope>NUCLEOTIDE SEQUENCE [LARGE SCALE GENOMIC DNA]</scope>
    <source>
        <strain evidence="1 2">CBS 151.66</strain>
    </source>
</reference>
<organism evidence="1 2">
    <name type="scientific">Aspergillus leporis</name>
    <dbReference type="NCBI Taxonomy" id="41062"/>
    <lineage>
        <taxon>Eukaryota</taxon>
        <taxon>Fungi</taxon>
        <taxon>Dikarya</taxon>
        <taxon>Ascomycota</taxon>
        <taxon>Pezizomycotina</taxon>
        <taxon>Eurotiomycetes</taxon>
        <taxon>Eurotiomycetidae</taxon>
        <taxon>Eurotiales</taxon>
        <taxon>Aspergillaceae</taxon>
        <taxon>Aspergillus</taxon>
        <taxon>Aspergillus subgen. Circumdati</taxon>
    </lineage>
</organism>
<keyword evidence="2" id="KW-1185">Reference proteome</keyword>
<protein>
    <submittedName>
        <fullName evidence="1">Uncharacterized protein</fullName>
    </submittedName>
</protein>
<gene>
    <name evidence="1" type="ORF">BDV29DRAFT_62763</name>
</gene>
<dbReference type="Gene3D" id="3.60.10.10">
    <property type="entry name" value="Endonuclease/exonuclease/phosphatase"/>
    <property type="match status" value="1"/>
</dbReference>